<dbReference type="HOGENOM" id="CLU_010906_2_0_10"/>
<dbReference type="InterPro" id="IPR015943">
    <property type="entry name" value="WD40/YVTN_repeat-like_dom_sf"/>
</dbReference>
<protein>
    <recommendedName>
        <fullName evidence="4">DUF5074 domain-containing protein</fullName>
    </recommendedName>
</protein>
<dbReference type="SUPFAM" id="SSF50969">
    <property type="entry name" value="YVTN repeat-like/Quinoprotein amine dehydrogenase"/>
    <property type="match status" value="1"/>
</dbReference>
<dbReference type="PROSITE" id="PS51257">
    <property type="entry name" value="PROKAR_LIPOPROTEIN"/>
    <property type="match status" value="1"/>
</dbReference>
<sequence length="474" mass="51331">MRKTYTSFALPLLSLLALSSCSNDDNFTEQIDPDNTIVVADSAPSAVVSAQGFYVANEDWFGHDNGSVNYFKNDGSIIYRAYRAANNGEKLGVTTQFATIYGNNAYLISKQKNRLVVADAKTLKMKAVLTEIGGDGRAFVGINPKKAYISTGNGISIFNIETLKVEGSISGISNQTGNMILAGDYVIAITQSKGAYVINTKTDTVEKLISGTDFASVVQSKDGKIWIGASTKLIQINPYTLEKTDEVDIAYAPIGSLWGAWNAGSLSASTKQNVLYWTKGNSVVKYYIETKSINTSFYALGKDDQGIQLAFYGAGLRVDPLTDKLVLMVKRNGWGDAGSYNWMHLVTNTGTLEKSIVVNGGNGTGSQDERYYWFPAVPFFEDANTPEILLNQIIVAPGKRKAIALNDKIVDADNASSSIIKSISTKGTELATYELKTDSLIVTAKATTGKEKITISAISNGKYVEKAIRIDVRK</sequence>
<evidence type="ECO:0000256" key="1">
    <source>
        <dbReference type="SAM" id="SignalP"/>
    </source>
</evidence>
<feature type="chain" id="PRO_5001717644" description="DUF5074 domain-containing protein" evidence="1">
    <location>
        <begin position="25"/>
        <end position="474"/>
    </location>
</feature>
<evidence type="ECO:0000313" key="2">
    <source>
        <dbReference type="EMBL" id="AIL44729.1"/>
    </source>
</evidence>
<evidence type="ECO:0000313" key="3">
    <source>
        <dbReference type="Proteomes" id="UP000028933"/>
    </source>
</evidence>
<dbReference type="InterPro" id="IPR011044">
    <property type="entry name" value="Quino_amine_DH_bsu"/>
</dbReference>
<dbReference type="Gene3D" id="2.130.10.10">
    <property type="entry name" value="YVTN repeat-like/Quinoprotein amine dehydrogenase"/>
    <property type="match status" value="1"/>
</dbReference>
<reference evidence="2" key="2">
    <citation type="journal article" date="2015" name="Genome Biol. Evol.">
        <title>Complete Genome Sequence and Transcriptomic Analysis of the Novel Pathogen Elizabethkingia anophelis in Response to Oxidative Stress.</title>
        <authorList>
            <person name="Li Y."/>
            <person name="Liu Y."/>
            <person name="Chew S.C."/>
            <person name="Tay M."/>
            <person name="Salido M.M."/>
            <person name="Teo J."/>
            <person name="Lauro F.M."/>
            <person name="Givskov M."/>
            <person name="Yang L."/>
        </authorList>
    </citation>
    <scope>NUCLEOTIDE SEQUENCE</scope>
    <source>
        <strain evidence="2">NUHP1</strain>
    </source>
</reference>
<gene>
    <name evidence="2" type="ORF">BD94_0954</name>
</gene>
<organism evidence="2 3">
    <name type="scientific">Elizabethkingia anophelis NUHP1</name>
    <dbReference type="NCBI Taxonomy" id="1338011"/>
    <lineage>
        <taxon>Bacteria</taxon>
        <taxon>Pseudomonadati</taxon>
        <taxon>Bacteroidota</taxon>
        <taxon>Flavobacteriia</taxon>
        <taxon>Flavobacteriales</taxon>
        <taxon>Weeksellaceae</taxon>
        <taxon>Elizabethkingia</taxon>
    </lineage>
</organism>
<feature type="signal peptide" evidence="1">
    <location>
        <begin position="1"/>
        <end position="24"/>
    </location>
</feature>
<dbReference type="InterPro" id="IPR031815">
    <property type="entry name" value="DUF5074"/>
</dbReference>
<dbReference type="Pfam" id="PF16819">
    <property type="entry name" value="DUF5074"/>
    <property type="match status" value="1"/>
</dbReference>
<reference evidence="2" key="1">
    <citation type="journal article" date="2013" name="Lancet">
        <title>First case of E anophelis outbreak in an intensive-care unit.</title>
        <authorList>
            <person name="Teo J."/>
            <person name="Tan S.Y."/>
            <person name="Tay M."/>
            <person name="Ding Y."/>
            <person name="Kjelleberg S."/>
            <person name="Givskov M."/>
            <person name="Lin R.T."/>
            <person name="Yang L."/>
        </authorList>
    </citation>
    <scope>NUCLEOTIDE SEQUENCE [LARGE SCALE GENOMIC DNA]</scope>
    <source>
        <strain evidence="2">NUHP1</strain>
    </source>
</reference>
<dbReference type="STRING" id="1338011.BD94_0954"/>
<accession>A0A077EEY0</accession>
<dbReference type="Proteomes" id="UP000028933">
    <property type="component" value="Chromosome"/>
</dbReference>
<dbReference type="KEGG" id="eao:BD94_0954"/>
<evidence type="ECO:0008006" key="4">
    <source>
        <dbReference type="Google" id="ProtNLM"/>
    </source>
</evidence>
<keyword evidence="1" id="KW-0732">Signal</keyword>
<dbReference type="eggNOG" id="COG3292">
    <property type="taxonomic scope" value="Bacteria"/>
</dbReference>
<dbReference type="AlphaFoldDB" id="A0A077EEY0"/>
<name>A0A077EEY0_9FLAO</name>
<proteinExistence type="predicted"/>
<dbReference type="EMBL" id="CP007547">
    <property type="protein sequence ID" value="AIL44729.1"/>
    <property type="molecule type" value="Genomic_DNA"/>
</dbReference>
<dbReference type="RefSeq" id="WP_024565327.1">
    <property type="nucleotide sequence ID" value="NZ_CP007547.1"/>
</dbReference>